<dbReference type="EMBL" id="QMRA01000144">
    <property type="protein sequence ID" value="RLE51890.1"/>
    <property type="molecule type" value="Genomic_DNA"/>
</dbReference>
<name>A0A497EYU2_9CREN</name>
<dbReference type="SUPFAM" id="SSF54631">
    <property type="entry name" value="CBS-domain pair"/>
    <property type="match status" value="1"/>
</dbReference>
<feature type="domain" description="CBS" evidence="3">
    <location>
        <begin position="15"/>
        <end position="67"/>
    </location>
</feature>
<dbReference type="SMART" id="SM00116">
    <property type="entry name" value="CBS"/>
    <property type="match status" value="1"/>
</dbReference>
<feature type="non-terminal residue" evidence="4">
    <location>
        <position position="67"/>
    </location>
</feature>
<sequence>MAAPRVEEIHVEDVMTRTPITVPQSTTVDEVAKLMRDHKIGSVIVVSSSNNPVGIVTERDLVIKVIA</sequence>
<proteinExistence type="predicted"/>
<evidence type="ECO:0000259" key="3">
    <source>
        <dbReference type="PROSITE" id="PS51371"/>
    </source>
</evidence>
<evidence type="ECO:0000313" key="4">
    <source>
        <dbReference type="EMBL" id="RLE51890.1"/>
    </source>
</evidence>
<evidence type="ECO:0000256" key="2">
    <source>
        <dbReference type="PROSITE-ProRule" id="PRU00703"/>
    </source>
</evidence>
<comment type="caution">
    <text evidence="4">The sequence shown here is derived from an EMBL/GenBank/DDBJ whole genome shotgun (WGS) entry which is preliminary data.</text>
</comment>
<dbReference type="InterPro" id="IPR000644">
    <property type="entry name" value="CBS_dom"/>
</dbReference>
<keyword evidence="1" id="KW-0677">Repeat</keyword>
<organism evidence="4 5">
    <name type="scientific">Thermoproteota archaeon</name>
    <dbReference type="NCBI Taxonomy" id="2056631"/>
    <lineage>
        <taxon>Archaea</taxon>
        <taxon>Thermoproteota</taxon>
    </lineage>
</organism>
<evidence type="ECO:0000256" key="1">
    <source>
        <dbReference type="ARBA" id="ARBA00022737"/>
    </source>
</evidence>
<dbReference type="Proteomes" id="UP000269499">
    <property type="component" value="Unassembled WGS sequence"/>
</dbReference>
<accession>A0A497EYU2</accession>
<keyword evidence="2" id="KW-0129">CBS domain</keyword>
<dbReference type="PANTHER" id="PTHR48108:SF26">
    <property type="entry name" value="CBS DOMAIN-CONTAINING PROTEIN DDB_G0289609"/>
    <property type="match status" value="1"/>
</dbReference>
<dbReference type="Pfam" id="PF00571">
    <property type="entry name" value="CBS"/>
    <property type="match status" value="1"/>
</dbReference>
<evidence type="ECO:0000313" key="5">
    <source>
        <dbReference type="Proteomes" id="UP000269499"/>
    </source>
</evidence>
<dbReference type="AlphaFoldDB" id="A0A497EYU2"/>
<protein>
    <submittedName>
        <fullName evidence="4">CBS domain-containing protein</fullName>
    </submittedName>
</protein>
<dbReference type="InterPro" id="IPR046342">
    <property type="entry name" value="CBS_dom_sf"/>
</dbReference>
<dbReference type="InterPro" id="IPR051462">
    <property type="entry name" value="CBS_domain-containing"/>
</dbReference>
<dbReference type="PANTHER" id="PTHR48108">
    <property type="entry name" value="CBS DOMAIN-CONTAINING PROTEIN CBSX2, CHLOROPLASTIC"/>
    <property type="match status" value="1"/>
</dbReference>
<dbReference type="PROSITE" id="PS51371">
    <property type="entry name" value="CBS"/>
    <property type="match status" value="1"/>
</dbReference>
<reference evidence="4 5" key="1">
    <citation type="submission" date="2018-06" db="EMBL/GenBank/DDBJ databases">
        <title>Extensive metabolic versatility and redundancy in microbially diverse, dynamic hydrothermal sediments.</title>
        <authorList>
            <person name="Dombrowski N."/>
            <person name="Teske A."/>
            <person name="Baker B.J."/>
        </authorList>
    </citation>
    <scope>NUCLEOTIDE SEQUENCE [LARGE SCALE GENOMIC DNA]</scope>
    <source>
        <strain evidence="4">B20_G2</strain>
    </source>
</reference>
<dbReference type="Gene3D" id="3.10.580.10">
    <property type="entry name" value="CBS-domain"/>
    <property type="match status" value="1"/>
</dbReference>
<gene>
    <name evidence="4" type="ORF">DRJ26_05310</name>
</gene>